<accession>A0A1G8CLL8</accession>
<dbReference type="AlphaFoldDB" id="A0A1G8CLL8"/>
<evidence type="ECO:0000313" key="3">
    <source>
        <dbReference type="Proteomes" id="UP000198748"/>
    </source>
</evidence>
<name>A0A1G8CLL8_9BACT</name>
<dbReference type="Proteomes" id="UP000198748">
    <property type="component" value="Unassembled WGS sequence"/>
</dbReference>
<protein>
    <recommendedName>
        <fullName evidence="4">Lipocalin-like domain-containing protein</fullName>
    </recommendedName>
</protein>
<feature type="signal peptide" evidence="1">
    <location>
        <begin position="1"/>
        <end position="30"/>
    </location>
</feature>
<gene>
    <name evidence="2" type="ORF">SAMN04487996_13832</name>
</gene>
<evidence type="ECO:0000313" key="2">
    <source>
        <dbReference type="EMBL" id="SDH46296.1"/>
    </source>
</evidence>
<dbReference type="EMBL" id="FNAN01000038">
    <property type="protein sequence ID" value="SDH46296.1"/>
    <property type="molecule type" value="Genomic_DNA"/>
</dbReference>
<evidence type="ECO:0000256" key="1">
    <source>
        <dbReference type="SAM" id="SignalP"/>
    </source>
</evidence>
<evidence type="ECO:0008006" key="4">
    <source>
        <dbReference type="Google" id="ProtNLM"/>
    </source>
</evidence>
<organism evidence="2 3">
    <name type="scientific">Dyadobacter soli</name>
    <dbReference type="NCBI Taxonomy" id="659014"/>
    <lineage>
        <taxon>Bacteria</taxon>
        <taxon>Pseudomonadati</taxon>
        <taxon>Bacteroidota</taxon>
        <taxon>Cytophagia</taxon>
        <taxon>Cytophagales</taxon>
        <taxon>Spirosomataceae</taxon>
        <taxon>Dyadobacter</taxon>
    </lineage>
</organism>
<keyword evidence="3" id="KW-1185">Reference proteome</keyword>
<dbReference type="PROSITE" id="PS51257">
    <property type="entry name" value="PROKAR_LIPOPROTEIN"/>
    <property type="match status" value="1"/>
</dbReference>
<reference evidence="3" key="1">
    <citation type="submission" date="2016-10" db="EMBL/GenBank/DDBJ databases">
        <authorList>
            <person name="Varghese N."/>
            <person name="Submissions S."/>
        </authorList>
    </citation>
    <scope>NUCLEOTIDE SEQUENCE [LARGE SCALE GENOMIC DNA]</scope>
    <source>
        <strain evidence="3">DSM 25329</strain>
    </source>
</reference>
<proteinExistence type="predicted"/>
<feature type="chain" id="PRO_5011632287" description="Lipocalin-like domain-containing protein" evidence="1">
    <location>
        <begin position="31"/>
        <end position="161"/>
    </location>
</feature>
<dbReference type="STRING" id="659014.SAMN04487996_13832"/>
<sequence length="161" mass="17321">MTMKRSITTIFRNACMVGALFMFCSITSCGKSEVDPETDDTEQTGTFKIDGVEYKGKTSVQTFTNGNYSILCENDSPYKFIQITFHSKAEAEKGGTFKAEDYKMDIPSGSANVGIDGNTYNPDGNSVIIVSGKKITLSTLKLNQTGGGTKTATIQSAAISF</sequence>
<keyword evidence="1" id="KW-0732">Signal</keyword>